<dbReference type="InterPro" id="IPR036812">
    <property type="entry name" value="NAD(P)_OxRdtase_dom_sf"/>
</dbReference>
<dbReference type="AlphaFoldDB" id="A0A5N0V0Z1"/>
<proteinExistence type="inferred from homology"/>
<dbReference type="PANTHER" id="PTHR43827">
    <property type="entry name" value="2,5-DIKETO-D-GLUCONIC ACID REDUCTASE"/>
    <property type="match status" value="1"/>
</dbReference>
<feature type="region of interest" description="Disordered" evidence="7">
    <location>
        <begin position="1"/>
        <end position="23"/>
    </location>
</feature>
<dbReference type="InterPro" id="IPR018170">
    <property type="entry name" value="Aldo/ket_reductase_CS"/>
</dbReference>
<evidence type="ECO:0000256" key="3">
    <source>
        <dbReference type="ARBA" id="ARBA00023002"/>
    </source>
</evidence>
<name>A0A5N0V0Z1_9PSEU</name>
<organism evidence="9 10">
    <name type="scientific">Amycolatopsis acidicola</name>
    <dbReference type="NCBI Taxonomy" id="2596893"/>
    <lineage>
        <taxon>Bacteria</taxon>
        <taxon>Bacillati</taxon>
        <taxon>Actinomycetota</taxon>
        <taxon>Actinomycetes</taxon>
        <taxon>Pseudonocardiales</taxon>
        <taxon>Pseudonocardiaceae</taxon>
        <taxon>Amycolatopsis</taxon>
    </lineage>
</organism>
<evidence type="ECO:0000259" key="8">
    <source>
        <dbReference type="Pfam" id="PF00248"/>
    </source>
</evidence>
<dbReference type="FunFam" id="3.20.20.100:FF:000015">
    <property type="entry name" value="Oxidoreductase, aldo/keto reductase family"/>
    <property type="match status" value="1"/>
</dbReference>
<dbReference type="Gene3D" id="3.20.20.100">
    <property type="entry name" value="NADP-dependent oxidoreductase domain"/>
    <property type="match status" value="1"/>
</dbReference>
<feature type="active site" description="Proton donor" evidence="4">
    <location>
        <position position="69"/>
    </location>
</feature>
<sequence>MATPTPRSIDPHKETSVTTPASPLLTLNNGVSMPALGLGVYRSAPEDTAGAVRTALGNGYRLIDTAAAYGNEAQVGEGITGSGLDRSEVFVTTKLWNSEHGFDATLRAFDTSLHSLGLDYLDLYLIHWPIPAEFDATIASYQAMEKLLDEGRVRAIGVSNFTEKHLETLISRTTVVPAVNQVELHPFFTQPAVRDADATHGVITQAWSPIGGVYSNHPADPDDLVRPLEHPTLAGLAARYGKSPAQIVLRWHLQQGRAVIPKSVRANRIAENIDVFDFALTSEDIDAIDAIDIVLRGGSDPDLVEAHTFG</sequence>
<feature type="domain" description="NADP-dependent oxidoreductase" evidence="8">
    <location>
        <begin position="42"/>
        <end position="292"/>
    </location>
</feature>
<evidence type="ECO:0000256" key="1">
    <source>
        <dbReference type="ARBA" id="ARBA00007905"/>
    </source>
</evidence>
<accession>A0A5N0V0Z1</accession>
<comment type="similarity">
    <text evidence="1">Belongs to the aldo/keto reductase family.</text>
</comment>
<dbReference type="PRINTS" id="PR00069">
    <property type="entry name" value="ALDKETRDTASE"/>
</dbReference>
<evidence type="ECO:0000256" key="6">
    <source>
        <dbReference type="PIRSR" id="PIRSR000097-3"/>
    </source>
</evidence>
<evidence type="ECO:0000256" key="4">
    <source>
        <dbReference type="PIRSR" id="PIRSR000097-1"/>
    </source>
</evidence>
<evidence type="ECO:0000256" key="7">
    <source>
        <dbReference type="SAM" id="MobiDB-lite"/>
    </source>
</evidence>
<keyword evidence="2" id="KW-0521">NADP</keyword>
<dbReference type="PROSITE" id="PS00062">
    <property type="entry name" value="ALDOKETO_REDUCTASE_2"/>
    <property type="match status" value="1"/>
</dbReference>
<evidence type="ECO:0000313" key="9">
    <source>
        <dbReference type="EMBL" id="KAA9159416.1"/>
    </source>
</evidence>
<reference evidence="9" key="1">
    <citation type="submission" date="2019-09" db="EMBL/GenBank/DDBJ databases">
        <authorList>
            <person name="Teo W.F.A."/>
            <person name="Duangmal K."/>
        </authorList>
    </citation>
    <scope>NUCLEOTIDE SEQUENCE [LARGE SCALE GENOMIC DNA]</scope>
    <source>
        <strain evidence="9">K81G1</strain>
    </source>
</reference>
<dbReference type="InterPro" id="IPR020471">
    <property type="entry name" value="AKR"/>
</dbReference>
<dbReference type="GO" id="GO:0016616">
    <property type="term" value="F:oxidoreductase activity, acting on the CH-OH group of donors, NAD or NADP as acceptor"/>
    <property type="evidence" value="ECO:0007669"/>
    <property type="project" value="UniProtKB-ARBA"/>
</dbReference>
<dbReference type="InterPro" id="IPR023210">
    <property type="entry name" value="NADP_OxRdtase_dom"/>
</dbReference>
<dbReference type="Pfam" id="PF00248">
    <property type="entry name" value="Aldo_ket_red"/>
    <property type="match status" value="1"/>
</dbReference>
<dbReference type="PIRSF" id="PIRSF000097">
    <property type="entry name" value="AKR"/>
    <property type="match status" value="1"/>
</dbReference>
<dbReference type="PROSITE" id="PS00798">
    <property type="entry name" value="ALDOKETO_REDUCTASE_1"/>
    <property type="match status" value="1"/>
</dbReference>
<feature type="binding site" evidence="5">
    <location>
        <position position="127"/>
    </location>
    <ligand>
        <name>substrate</name>
    </ligand>
</feature>
<feature type="site" description="Lowers pKa of active site Tyr" evidence="6">
    <location>
        <position position="94"/>
    </location>
</feature>
<dbReference type="OrthoDB" id="9804790at2"/>
<keyword evidence="10" id="KW-1185">Reference proteome</keyword>
<protein>
    <submittedName>
        <fullName evidence="9">Aldo/keto reductase</fullName>
    </submittedName>
</protein>
<evidence type="ECO:0000313" key="10">
    <source>
        <dbReference type="Proteomes" id="UP000319769"/>
    </source>
</evidence>
<evidence type="ECO:0000256" key="2">
    <source>
        <dbReference type="ARBA" id="ARBA00022857"/>
    </source>
</evidence>
<dbReference type="SUPFAM" id="SSF51430">
    <property type="entry name" value="NAD(P)-linked oxidoreductase"/>
    <property type="match status" value="1"/>
</dbReference>
<keyword evidence="3" id="KW-0560">Oxidoreductase</keyword>
<dbReference type="EMBL" id="VMNW02000029">
    <property type="protein sequence ID" value="KAA9159416.1"/>
    <property type="molecule type" value="Genomic_DNA"/>
</dbReference>
<dbReference type="PANTHER" id="PTHR43827:SF3">
    <property type="entry name" value="NADP-DEPENDENT OXIDOREDUCTASE DOMAIN-CONTAINING PROTEIN"/>
    <property type="match status" value="1"/>
</dbReference>
<evidence type="ECO:0000256" key="5">
    <source>
        <dbReference type="PIRSR" id="PIRSR000097-2"/>
    </source>
</evidence>
<gene>
    <name evidence="9" type="ORF">FPZ12_020110</name>
</gene>
<dbReference type="Proteomes" id="UP000319769">
    <property type="component" value="Unassembled WGS sequence"/>
</dbReference>
<comment type="caution">
    <text evidence="9">The sequence shown here is derived from an EMBL/GenBank/DDBJ whole genome shotgun (WGS) entry which is preliminary data.</text>
</comment>